<dbReference type="EMBL" id="RCNT01000012">
    <property type="protein sequence ID" value="RMA40733.1"/>
    <property type="molecule type" value="Genomic_DNA"/>
</dbReference>
<organism evidence="2 3">
    <name type="scientific">Rhodophyticola porphyridii</name>
    <dbReference type="NCBI Taxonomy" id="1852017"/>
    <lineage>
        <taxon>Bacteria</taxon>
        <taxon>Pseudomonadati</taxon>
        <taxon>Pseudomonadota</taxon>
        <taxon>Alphaproteobacteria</taxon>
        <taxon>Rhodobacterales</taxon>
        <taxon>Roseobacteraceae</taxon>
        <taxon>Rhodophyticola</taxon>
    </lineage>
</organism>
<dbReference type="InterPro" id="IPR024628">
    <property type="entry name" value="Sulfotransferase_Stf0_dom"/>
</dbReference>
<name>A0A3L9Y332_9RHOB</name>
<dbReference type="Pfam" id="PF09037">
    <property type="entry name" value="Sulphotransf"/>
    <property type="match status" value="1"/>
</dbReference>
<evidence type="ECO:0000259" key="1">
    <source>
        <dbReference type="Pfam" id="PF09037"/>
    </source>
</evidence>
<dbReference type="RefSeq" id="WP_121899526.1">
    <property type="nucleotide sequence ID" value="NZ_RCNT01000012.1"/>
</dbReference>
<dbReference type="Proteomes" id="UP000281343">
    <property type="component" value="Unassembled WGS sequence"/>
</dbReference>
<dbReference type="SUPFAM" id="SSF52540">
    <property type="entry name" value="P-loop containing nucleoside triphosphate hydrolases"/>
    <property type="match status" value="1"/>
</dbReference>
<keyword evidence="2" id="KW-0808">Transferase</keyword>
<protein>
    <submittedName>
        <fullName evidence="2">Sulfotransferase</fullName>
    </submittedName>
</protein>
<evidence type="ECO:0000313" key="2">
    <source>
        <dbReference type="EMBL" id="RMA40733.1"/>
    </source>
</evidence>
<dbReference type="InterPro" id="IPR015124">
    <property type="entry name" value="Stf0"/>
</dbReference>
<comment type="caution">
    <text evidence="2">The sequence shown here is derived from an EMBL/GenBank/DDBJ whole genome shotgun (WGS) entry which is preliminary data.</text>
</comment>
<dbReference type="OrthoDB" id="5562925at2"/>
<gene>
    <name evidence="2" type="ORF">D9R08_18040</name>
</gene>
<accession>A0A3L9Y332</accession>
<dbReference type="PIRSF" id="PIRSF021497">
    <property type="entry name" value="Sulphotransferase_Stf0"/>
    <property type="match status" value="1"/>
</dbReference>
<dbReference type="Gene3D" id="3.40.50.300">
    <property type="entry name" value="P-loop containing nucleotide triphosphate hydrolases"/>
    <property type="match status" value="1"/>
</dbReference>
<dbReference type="AlphaFoldDB" id="A0A3L9Y332"/>
<keyword evidence="3" id="KW-1185">Reference proteome</keyword>
<feature type="domain" description="Sulphotransferase Stf0" evidence="1">
    <location>
        <begin position="6"/>
        <end position="249"/>
    </location>
</feature>
<dbReference type="GO" id="GO:0016740">
    <property type="term" value="F:transferase activity"/>
    <property type="evidence" value="ECO:0007669"/>
    <property type="project" value="UniProtKB-KW"/>
</dbReference>
<proteinExistence type="predicted"/>
<reference evidence="2 3" key="1">
    <citation type="submission" date="2018-10" db="EMBL/GenBank/DDBJ databases">
        <authorList>
            <person name="Jung H.S."/>
            <person name="Jeon C.O."/>
        </authorList>
    </citation>
    <scope>NUCLEOTIDE SEQUENCE [LARGE SCALE GENOMIC DNA]</scope>
    <source>
        <strain evidence="2 3">MA-7-27</strain>
    </source>
</reference>
<evidence type="ECO:0000313" key="3">
    <source>
        <dbReference type="Proteomes" id="UP000281343"/>
    </source>
</evidence>
<dbReference type="InterPro" id="IPR027417">
    <property type="entry name" value="P-loop_NTPase"/>
</dbReference>
<sequence>MAEFASYVICTSPRSGSTLLCQLLAATGVSGKPDSYFHKPSVADWASALGLSPAASAPEKDVLADIVQAALAKGRRETGIFGLRLQRHSFDFFARKLAVLYPEPATDLQRFEMAFGRTAFIHLTRLDKVEQAVSYAMANQTGLWHRASDGTELERVSPPRAPVYDSREIREHHDRFLAYDREWTRWFDTEGIEPQRITYETLAADPAGTLRGLLAELGVSQEAAAGVTPTVAKLADRTNRDWATRFRADLRPAAPEVEPHRR</sequence>